<dbReference type="Proteomes" id="UP000030408">
    <property type="component" value="Unassembled WGS sequence"/>
</dbReference>
<name>A0A0A3HZ29_9BACL</name>
<dbReference type="Pfam" id="PF02826">
    <property type="entry name" value="2-Hacid_dh_C"/>
    <property type="match status" value="1"/>
</dbReference>
<dbReference type="PROSITE" id="PS00671">
    <property type="entry name" value="D_2_HYDROXYACID_DH_3"/>
    <property type="match status" value="1"/>
</dbReference>
<dbReference type="Gene3D" id="3.40.50.720">
    <property type="entry name" value="NAD(P)-binding Rossmann-like Domain"/>
    <property type="match status" value="2"/>
</dbReference>
<dbReference type="OrthoDB" id="9805416at2"/>
<sequence>MKVYFTFDSRPDLQKQLTEQFPEVEFAFRKGIVDGDLETAEVIVTYGEDLTEEHIFKAHNLKWIFVASAGVEKMPKNAIAERNILVSNVRGIHKKPMTESILAHILAIKRVLPTIYTNQRNKVWDKRGGHPTELNGSTALIIGPGAIGGEIGRLLQAFEVYTIGCNRSGNPADYMNETYRIDDLVEHLPKADIVISVLPSTDETEHLIGYEHFQVMRDNALFMNFGRGNLVETNVLIRALVEKQIGHAVLDVFEEEPLPLDSRLWDMDNVTISPHCSSHSSRYLERSLEIFIPSLKKYLGGDMDIENKMDILRGY</sequence>
<dbReference type="InterPro" id="IPR006140">
    <property type="entry name" value="D-isomer_DH_NAD-bd"/>
</dbReference>
<dbReference type="AlphaFoldDB" id="A0A0A3HZ29"/>
<dbReference type="InterPro" id="IPR036291">
    <property type="entry name" value="NAD(P)-bd_dom_sf"/>
</dbReference>
<evidence type="ECO:0000256" key="3">
    <source>
        <dbReference type="ARBA" id="ARBA00023027"/>
    </source>
</evidence>
<keyword evidence="8" id="KW-1185">Reference proteome</keyword>
<accession>A0A0A3HZ29</accession>
<evidence type="ECO:0000313" key="7">
    <source>
        <dbReference type="EMBL" id="KGR77821.1"/>
    </source>
</evidence>
<evidence type="ECO:0000313" key="8">
    <source>
        <dbReference type="Proteomes" id="UP000030408"/>
    </source>
</evidence>
<dbReference type="RefSeq" id="WP_036197716.1">
    <property type="nucleotide sequence ID" value="NZ_AVCY01000021.1"/>
</dbReference>
<feature type="domain" description="D-isomer specific 2-hydroxyacid dehydrogenase NAD-binding" evidence="6">
    <location>
        <begin position="102"/>
        <end position="277"/>
    </location>
</feature>
<reference evidence="7 8" key="1">
    <citation type="submission" date="2014-02" db="EMBL/GenBank/DDBJ databases">
        <title>Draft genome sequence of Lysinibacillus sinduriensis JCM 15800.</title>
        <authorList>
            <person name="Zhang F."/>
            <person name="Wang G."/>
            <person name="Zhang L."/>
        </authorList>
    </citation>
    <scope>NUCLEOTIDE SEQUENCE [LARGE SCALE GENOMIC DNA]</scope>
    <source>
        <strain evidence="7 8">JCM 15800</strain>
    </source>
</reference>
<dbReference type="InterPro" id="IPR006139">
    <property type="entry name" value="D-isomer_2_OHA_DH_cat_dom"/>
</dbReference>
<dbReference type="InterPro" id="IPR029753">
    <property type="entry name" value="D-isomer_DH_CS"/>
</dbReference>
<evidence type="ECO:0000259" key="6">
    <source>
        <dbReference type="Pfam" id="PF02826"/>
    </source>
</evidence>
<evidence type="ECO:0000256" key="4">
    <source>
        <dbReference type="RuleBase" id="RU003719"/>
    </source>
</evidence>
<dbReference type="EMBL" id="JPVO01000035">
    <property type="protein sequence ID" value="KGR77821.1"/>
    <property type="molecule type" value="Genomic_DNA"/>
</dbReference>
<organism evidence="7 8">
    <name type="scientific">Ureibacillus sinduriensis BLB-1 = JCM 15800</name>
    <dbReference type="NCBI Taxonomy" id="1384057"/>
    <lineage>
        <taxon>Bacteria</taxon>
        <taxon>Bacillati</taxon>
        <taxon>Bacillota</taxon>
        <taxon>Bacilli</taxon>
        <taxon>Bacillales</taxon>
        <taxon>Caryophanaceae</taxon>
        <taxon>Ureibacillus</taxon>
    </lineage>
</organism>
<dbReference type="STRING" id="1384057.CD33_02215"/>
<dbReference type="PANTHER" id="PTHR43333">
    <property type="entry name" value="2-HACID_DH_C DOMAIN-CONTAINING PROTEIN"/>
    <property type="match status" value="1"/>
</dbReference>
<dbReference type="eggNOG" id="COG0111">
    <property type="taxonomic scope" value="Bacteria"/>
</dbReference>
<comment type="caution">
    <text evidence="7">The sequence shown here is derived from an EMBL/GenBank/DDBJ whole genome shotgun (WGS) entry which is preliminary data.</text>
</comment>
<dbReference type="CDD" id="cd05300">
    <property type="entry name" value="2-Hacid_dh_1"/>
    <property type="match status" value="1"/>
</dbReference>
<dbReference type="GO" id="GO:0016616">
    <property type="term" value="F:oxidoreductase activity, acting on the CH-OH group of donors, NAD or NADP as acceptor"/>
    <property type="evidence" value="ECO:0007669"/>
    <property type="project" value="InterPro"/>
</dbReference>
<evidence type="ECO:0000259" key="5">
    <source>
        <dbReference type="Pfam" id="PF00389"/>
    </source>
</evidence>
<dbReference type="GO" id="GO:0051287">
    <property type="term" value="F:NAD binding"/>
    <property type="evidence" value="ECO:0007669"/>
    <property type="project" value="InterPro"/>
</dbReference>
<evidence type="ECO:0000256" key="2">
    <source>
        <dbReference type="ARBA" id="ARBA00023002"/>
    </source>
</evidence>
<dbReference type="SUPFAM" id="SSF51735">
    <property type="entry name" value="NAD(P)-binding Rossmann-fold domains"/>
    <property type="match status" value="1"/>
</dbReference>
<feature type="domain" description="D-isomer specific 2-hydroxyacid dehydrogenase catalytic" evidence="5">
    <location>
        <begin position="36"/>
        <end position="300"/>
    </location>
</feature>
<gene>
    <name evidence="7" type="ORF">CD33_02215</name>
</gene>
<comment type="similarity">
    <text evidence="1 4">Belongs to the D-isomer specific 2-hydroxyacid dehydrogenase family.</text>
</comment>
<dbReference type="PANTHER" id="PTHR43333:SF1">
    <property type="entry name" value="D-ISOMER SPECIFIC 2-HYDROXYACID DEHYDROGENASE NAD-BINDING DOMAIN-CONTAINING PROTEIN"/>
    <property type="match status" value="1"/>
</dbReference>
<dbReference type="Pfam" id="PF00389">
    <property type="entry name" value="2-Hacid_dh"/>
    <property type="match status" value="1"/>
</dbReference>
<proteinExistence type="inferred from homology"/>
<keyword evidence="3" id="KW-0520">NAD</keyword>
<keyword evidence="2 4" id="KW-0560">Oxidoreductase</keyword>
<evidence type="ECO:0000256" key="1">
    <source>
        <dbReference type="ARBA" id="ARBA00005854"/>
    </source>
</evidence>
<protein>
    <submittedName>
        <fullName evidence="7">3-phosphoglycerate dehydrogenase</fullName>
    </submittedName>
</protein>
<dbReference type="SUPFAM" id="SSF52283">
    <property type="entry name" value="Formate/glycerate dehydrogenase catalytic domain-like"/>
    <property type="match status" value="1"/>
</dbReference>